<comment type="caution">
    <text evidence="1">The sequence shown here is derived from an EMBL/GenBank/DDBJ whole genome shotgun (WGS) entry which is preliminary data.</text>
</comment>
<dbReference type="PANTHER" id="PTHR47326">
    <property type="entry name" value="TRANSPOSABLE ELEMENT TC3 TRANSPOSASE-LIKE PROTEIN"/>
    <property type="match status" value="1"/>
</dbReference>
<accession>A0AAV8XF31</accession>
<proteinExistence type="predicted"/>
<evidence type="ECO:0000313" key="2">
    <source>
        <dbReference type="Proteomes" id="UP001162162"/>
    </source>
</evidence>
<keyword evidence="2" id="KW-1185">Reference proteome</keyword>
<dbReference type="EMBL" id="JAPWTK010000728">
    <property type="protein sequence ID" value="KAJ8936648.1"/>
    <property type="molecule type" value="Genomic_DNA"/>
</dbReference>
<dbReference type="PANTHER" id="PTHR47326:SF1">
    <property type="entry name" value="HTH PSQ-TYPE DOMAIN-CONTAINING PROTEIN"/>
    <property type="match status" value="1"/>
</dbReference>
<dbReference type="Proteomes" id="UP001162162">
    <property type="component" value="Unassembled WGS sequence"/>
</dbReference>
<dbReference type="InterPro" id="IPR036397">
    <property type="entry name" value="RNaseH_sf"/>
</dbReference>
<evidence type="ECO:0000313" key="1">
    <source>
        <dbReference type="EMBL" id="KAJ8936648.1"/>
    </source>
</evidence>
<name>A0AAV8XF31_9CUCU</name>
<reference evidence="1" key="1">
    <citation type="journal article" date="2023" name="Insect Mol. Biol.">
        <title>Genome sequencing provides insights into the evolution of gene families encoding plant cell wall-degrading enzymes in longhorned beetles.</title>
        <authorList>
            <person name="Shin N.R."/>
            <person name="Okamura Y."/>
            <person name="Kirsch R."/>
            <person name="Pauchet Y."/>
        </authorList>
    </citation>
    <scope>NUCLEOTIDE SEQUENCE</scope>
    <source>
        <strain evidence="1">AMC_N1</strain>
    </source>
</reference>
<dbReference type="Gene3D" id="3.30.420.10">
    <property type="entry name" value="Ribonuclease H-like superfamily/Ribonuclease H"/>
    <property type="match status" value="1"/>
</dbReference>
<dbReference type="AlphaFoldDB" id="A0AAV8XF31"/>
<protein>
    <submittedName>
        <fullName evidence="1">Uncharacterized protein</fullName>
    </submittedName>
</protein>
<organism evidence="1 2">
    <name type="scientific">Aromia moschata</name>
    <dbReference type="NCBI Taxonomy" id="1265417"/>
    <lineage>
        <taxon>Eukaryota</taxon>
        <taxon>Metazoa</taxon>
        <taxon>Ecdysozoa</taxon>
        <taxon>Arthropoda</taxon>
        <taxon>Hexapoda</taxon>
        <taxon>Insecta</taxon>
        <taxon>Pterygota</taxon>
        <taxon>Neoptera</taxon>
        <taxon>Endopterygota</taxon>
        <taxon>Coleoptera</taxon>
        <taxon>Polyphaga</taxon>
        <taxon>Cucujiformia</taxon>
        <taxon>Chrysomeloidea</taxon>
        <taxon>Cerambycidae</taxon>
        <taxon>Cerambycinae</taxon>
        <taxon>Callichromatini</taxon>
        <taxon>Aromia</taxon>
    </lineage>
</organism>
<sequence length="127" mass="15405">MELLPIMFARLIFYYKPFLMRYLSTNGPVCMPPRSPIITPMDFFFWGYLKNAVYERRYDNLEDLQQRIIDTINIIYGRIIAKATMSVYKRAQKYLEQEDTCNTGYKFLFFQPQFRLNRYFCNAISKR</sequence>
<gene>
    <name evidence="1" type="ORF">NQ318_019487</name>
</gene>
<dbReference type="GO" id="GO:0003676">
    <property type="term" value="F:nucleic acid binding"/>
    <property type="evidence" value="ECO:0007669"/>
    <property type="project" value="InterPro"/>
</dbReference>